<dbReference type="RefSeq" id="WP_220220422.1">
    <property type="nucleotide sequence ID" value="NZ_CP048268.1"/>
</dbReference>
<organism evidence="1 2">
    <name type="scientific">Lactobacillus panisapium</name>
    <dbReference type="NCBI Taxonomy" id="2012495"/>
    <lineage>
        <taxon>Bacteria</taxon>
        <taxon>Bacillati</taxon>
        <taxon>Bacillota</taxon>
        <taxon>Bacilli</taxon>
        <taxon>Lactobacillales</taxon>
        <taxon>Lactobacillaceae</taxon>
        <taxon>Lactobacillus</taxon>
    </lineage>
</organism>
<reference evidence="1 2" key="1">
    <citation type="submission" date="2020-01" db="EMBL/GenBank/DDBJ databases">
        <title>Vast differences in strain-level diversity in the gut microbiota of two closely related honey bee species.</title>
        <authorList>
            <person name="Ellegaard K.M."/>
            <person name="Suenami S."/>
            <person name="Miyazaki R."/>
            <person name="Engel P."/>
        </authorList>
    </citation>
    <scope>NUCLEOTIDE SEQUENCE [LARGE SCALE GENOMIC DNA]</scope>
    <source>
        <strain evidence="1 2">ESL0416</strain>
    </source>
</reference>
<evidence type="ECO:0000313" key="1">
    <source>
        <dbReference type="EMBL" id="QYN51915.1"/>
    </source>
</evidence>
<sequence>MAGPLDYLRWRGDLTFAEKPFNSIDAALLSSLVYLPADDSSVGHTLAELAEKLRNLASFQHQMHSETAAEIILLAESPRIGNIKILDWTDRLEDDPYPLQFSAATFSIAKDTIAIAFRGTDGTMIGWKEDMRMNYLPEIYGQSVAAKYLEEIATKFPEKRIYLLGHSKGGNFAQYALSAAKPETQERVVKALSFDGPGFFHKVYTSPGFVQAMPKMKTYIPQSSIFGAMLDHPEQTIVVKSTAAMRNQHDPRRWSVGRDSFTLAKGLSSGSRVLRHALINFNHSIPKEERGEAFSDLFEAFENADIEEAHQLTNNKLVGTYRFSRVFLSLEPQERKLIAQILGKIWDSYKNNMTLPLMANNYELYPKSNDSNKAPVFYEFYDPEHPNLELPPEVKNKLR</sequence>
<evidence type="ECO:0000313" key="2">
    <source>
        <dbReference type="Proteomes" id="UP000826550"/>
    </source>
</evidence>
<gene>
    <name evidence="1" type="ORF">GYM71_00075</name>
</gene>
<dbReference type="Gene3D" id="3.40.50.1820">
    <property type="entry name" value="alpha/beta hydrolase"/>
    <property type="match status" value="1"/>
</dbReference>
<name>A0ABX8W4Q0_9LACO</name>
<dbReference type="SUPFAM" id="SSF53474">
    <property type="entry name" value="alpha/beta-Hydrolases"/>
    <property type="match status" value="1"/>
</dbReference>
<dbReference type="InterPro" id="IPR029058">
    <property type="entry name" value="AB_hydrolase_fold"/>
</dbReference>
<protein>
    <submittedName>
        <fullName evidence="1">DUF2974 domain-containing protein</fullName>
    </submittedName>
</protein>
<accession>A0ABX8W4Q0</accession>
<dbReference type="InterPro" id="IPR024499">
    <property type="entry name" value="Mbeg1-like"/>
</dbReference>
<dbReference type="Pfam" id="PF11187">
    <property type="entry name" value="Mbeg1-like"/>
    <property type="match status" value="1"/>
</dbReference>
<dbReference type="EMBL" id="CP048268">
    <property type="protein sequence ID" value="QYN51915.1"/>
    <property type="molecule type" value="Genomic_DNA"/>
</dbReference>
<keyword evidence="2" id="KW-1185">Reference proteome</keyword>
<dbReference type="Proteomes" id="UP000826550">
    <property type="component" value="Chromosome"/>
</dbReference>
<proteinExistence type="predicted"/>